<dbReference type="PANTHER" id="PTHR21363">
    <property type="entry name" value="PREPHENATE DEHYDROGENASE"/>
    <property type="match status" value="1"/>
</dbReference>
<dbReference type="AlphaFoldDB" id="A0A8J7L7L0"/>
<dbReference type="GO" id="GO:0006571">
    <property type="term" value="P:tyrosine biosynthetic process"/>
    <property type="evidence" value="ECO:0007669"/>
    <property type="project" value="InterPro"/>
</dbReference>
<proteinExistence type="inferred from homology"/>
<evidence type="ECO:0000313" key="5">
    <source>
        <dbReference type="Proteomes" id="UP000599391"/>
    </source>
</evidence>
<dbReference type="GO" id="GO:0008977">
    <property type="term" value="F:prephenate dehydrogenase (NAD+) activity"/>
    <property type="evidence" value="ECO:0007669"/>
    <property type="project" value="InterPro"/>
</dbReference>
<dbReference type="EMBL" id="JAECZB010000092">
    <property type="protein sequence ID" value="MBH8555217.1"/>
    <property type="molecule type" value="Genomic_DNA"/>
</dbReference>
<keyword evidence="5" id="KW-1185">Reference proteome</keyword>
<dbReference type="PROSITE" id="PS51176">
    <property type="entry name" value="PDH_ADH"/>
    <property type="match status" value="1"/>
</dbReference>
<dbReference type="Proteomes" id="UP000599391">
    <property type="component" value="Unassembled WGS sequence"/>
</dbReference>
<protein>
    <submittedName>
        <fullName evidence="4">Prephenate/arogenate dehydrogenase</fullName>
    </submittedName>
</protein>
<evidence type="ECO:0000256" key="2">
    <source>
        <dbReference type="ARBA" id="ARBA00023002"/>
    </source>
</evidence>
<organism evidence="4 5">
    <name type="scientific">Atlanticothrix silvestris CENA357</name>
    <dbReference type="NCBI Taxonomy" id="1725252"/>
    <lineage>
        <taxon>Bacteria</taxon>
        <taxon>Bacillati</taxon>
        <taxon>Cyanobacteriota</taxon>
        <taxon>Cyanophyceae</taxon>
        <taxon>Nostocales</taxon>
        <taxon>Nodulariaceae</taxon>
        <taxon>Atlanticothrix</taxon>
        <taxon>Atlanticothrix silvestris</taxon>
    </lineage>
</organism>
<dbReference type="GO" id="GO:0070403">
    <property type="term" value="F:NAD+ binding"/>
    <property type="evidence" value="ECO:0007669"/>
    <property type="project" value="InterPro"/>
</dbReference>
<dbReference type="InterPro" id="IPR036291">
    <property type="entry name" value="NAD(P)-bd_dom_sf"/>
</dbReference>
<dbReference type="Gene3D" id="3.40.50.720">
    <property type="entry name" value="NAD(P)-binding Rossmann-like Domain"/>
    <property type="match status" value="1"/>
</dbReference>
<dbReference type="Gene3D" id="1.10.3660.10">
    <property type="entry name" value="6-phosphogluconate dehydrogenase C-terminal like domain"/>
    <property type="match status" value="1"/>
</dbReference>
<dbReference type="InterPro" id="IPR050812">
    <property type="entry name" value="Preph/Arog_dehydrog"/>
</dbReference>
<feature type="domain" description="Prephenate/arogenate dehydrogenase" evidence="3">
    <location>
        <begin position="1"/>
        <end position="279"/>
    </location>
</feature>
<dbReference type="PANTHER" id="PTHR21363:SF0">
    <property type="entry name" value="PREPHENATE DEHYDROGENASE [NADP(+)]"/>
    <property type="match status" value="1"/>
</dbReference>
<gene>
    <name evidence="4" type="ORF">I8751_23270</name>
</gene>
<dbReference type="InterPro" id="IPR046825">
    <property type="entry name" value="PDH_C"/>
</dbReference>
<dbReference type="NCBIfam" id="NF005650">
    <property type="entry name" value="PRK07417.1"/>
    <property type="match status" value="1"/>
</dbReference>
<dbReference type="InterPro" id="IPR046826">
    <property type="entry name" value="PDH_N"/>
</dbReference>
<dbReference type="FunFam" id="3.40.50.720:FF:000208">
    <property type="entry name" value="Prephenate dehydrogenase"/>
    <property type="match status" value="1"/>
</dbReference>
<comment type="caution">
    <text evidence="4">The sequence shown here is derived from an EMBL/GenBank/DDBJ whole genome shotgun (WGS) entry which is preliminary data.</text>
</comment>
<reference evidence="4 5" key="1">
    <citation type="journal article" date="2021" name="Int. J. Syst. Evol. Microbiol.">
        <title>Amazonocrinis nigriterrae gen. nov., sp. nov., Atlanticothrix silvestris gen. nov., sp. nov. and Dendronalium phyllosphericum gen. nov., sp. nov., nostocacean cyanobacteria from Brazilian environments.</title>
        <authorList>
            <person name="Alvarenga D.O."/>
            <person name="Andreote A.P.D."/>
            <person name="Branco L.H.Z."/>
            <person name="Delbaje E."/>
            <person name="Cruz R.B."/>
            <person name="Varani A.M."/>
            <person name="Fiore M.F."/>
        </authorList>
    </citation>
    <scope>NUCLEOTIDE SEQUENCE [LARGE SCALE GENOMIC DNA]</scope>
    <source>
        <strain evidence="4 5">CENA357</strain>
    </source>
</reference>
<accession>A0A8J7L7L0</accession>
<evidence type="ECO:0000259" key="3">
    <source>
        <dbReference type="PROSITE" id="PS51176"/>
    </source>
</evidence>
<keyword evidence="2" id="KW-0560">Oxidoreductase</keyword>
<dbReference type="Pfam" id="PF02153">
    <property type="entry name" value="PDH_N"/>
    <property type="match status" value="1"/>
</dbReference>
<sequence length="279" mass="30231">MKIGILGLGLIGGSLGYDLRSQGHYVLGVSRRDSTCQRAIALGSMDEASCDLSLLAAAEVVFICTPIGLIVPQFEQLINHLSAATIVTDVGSVKAPIVKALAPLWENFVGGHPMAGTTDSGIEAAQRNLFVGRPYVLTPDATTPTTAIAVLEEIVRSLGANIYYCQPEQHDRAVSWISHLPVMVSGSLIAACMGETDPKVLQLAKNLASTGFRDTSRVGGGNPELGVMMAQYNRQALLRSLQQYRHNLDEFINLIEQENWADLEQKLQSNQKVRPEFVE</sequence>
<dbReference type="GO" id="GO:0004665">
    <property type="term" value="F:prephenate dehydrogenase (NADP+) activity"/>
    <property type="evidence" value="ECO:0007669"/>
    <property type="project" value="InterPro"/>
</dbReference>
<dbReference type="SUPFAM" id="SSF48179">
    <property type="entry name" value="6-phosphogluconate dehydrogenase C-terminal domain-like"/>
    <property type="match status" value="1"/>
</dbReference>
<dbReference type="InterPro" id="IPR003099">
    <property type="entry name" value="Prephen_DH"/>
</dbReference>
<evidence type="ECO:0000256" key="1">
    <source>
        <dbReference type="ARBA" id="ARBA00007964"/>
    </source>
</evidence>
<dbReference type="SUPFAM" id="SSF51735">
    <property type="entry name" value="NAD(P)-binding Rossmann-fold domains"/>
    <property type="match status" value="1"/>
</dbReference>
<dbReference type="RefSeq" id="WP_214441433.1">
    <property type="nucleotide sequence ID" value="NZ_JAECZB010000092.1"/>
</dbReference>
<evidence type="ECO:0000313" key="4">
    <source>
        <dbReference type="EMBL" id="MBH8555217.1"/>
    </source>
</evidence>
<name>A0A8J7L7L0_9CYAN</name>
<dbReference type="InterPro" id="IPR008927">
    <property type="entry name" value="6-PGluconate_DH-like_C_sf"/>
</dbReference>
<comment type="similarity">
    <text evidence="1">Belongs to the prephenate/arogenate dehydrogenase family.</text>
</comment>
<dbReference type="Pfam" id="PF20463">
    <property type="entry name" value="PDH_C"/>
    <property type="match status" value="1"/>
</dbReference>